<organism evidence="2 3">
    <name type="scientific">Candidatus Collierbacteria bacterium GW2011_GWB1_44_6</name>
    <dbReference type="NCBI Taxonomy" id="1618384"/>
    <lineage>
        <taxon>Bacteria</taxon>
        <taxon>Candidatus Collieribacteriota</taxon>
    </lineage>
</organism>
<feature type="transmembrane region" description="Helical" evidence="1">
    <location>
        <begin position="7"/>
        <end position="27"/>
    </location>
</feature>
<comment type="caution">
    <text evidence="2">The sequence shown here is derived from an EMBL/GenBank/DDBJ whole genome shotgun (WGS) entry which is preliminary data.</text>
</comment>
<protein>
    <submittedName>
        <fullName evidence="2">Uncharacterized protein</fullName>
    </submittedName>
</protein>
<feature type="transmembrane region" description="Helical" evidence="1">
    <location>
        <begin position="86"/>
        <end position="113"/>
    </location>
</feature>
<dbReference type="STRING" id="1618384.UW68_C0052G0004"/>
<reference evidence="2 3" key="1">
    <citation type="journal article" date="2015" name="Nature">
        <title>rRNA introns, odd ribosomes, and small enigmatic genomes across a large radiation of phyla.</title>
        <authorList>
            <person name="Brown C.T."/>
            <person name="Hug L.A."/>
            <person name="Thomas B.C."/>
            <person name="Sharon I."/>
            <person name="Castelle C.J."/>
            <person name="Singh A."/>
            <person name="Wilkins M.J."/>
            <person name="Williams K.H."/>
            <person name="Banfield J.F."/>
        </authorList>
    </citation>
    <scope>NUCLEOTIDE SEQUENCE [LARGE SCALE GENOMIC DNA]</scope>
</reference>
<keyword evidence="1" id="KW-1133">Transmembrane helix</keyword>
<evidence type="ECO:0000313" key="3">
    <source>
        <dbReference type="Proteomes" id="UP000034835"/>
    </source>
</evidence>
<dbReference type="AlphaFoldDB" id="A0A0G1MIW4"/>
<sequence length="157" mass="17709">MEENQQKYFFIAIILGGLLLLALGIGLNPNVVYPTMHYLGLAINAIIFLIISITMLLGPGVVAFFGRLLVENRDQVVARHLEIPGWGHWLIAIIFGIAFGFLWTSVVPFLVNLPTWVLTLYTYMDWITKINEITPISWGIWGLIIFMIGYGAPKVFE</sequence>
<feature type="transmembrane region" description="Helical" evidence="1">
    <location>
        <begin position="39"/>
        <end position="65"/>
    </location>
</feature>
<evidence type="ECO:0000313" key="2">
    <source>
        <dbReference type="EMBL" id="KKT71939.1"/>
    </source>
</evidence>
<name>A0A0G1MIW4_9BACT</name>
<keyword evidence="1" id="KW-0812">Transmembrane</keyword>
<proteinExistence type="predicted"/>
<evidence type="ECO:0000256" key="1">
    <source>
        <dbReference type="SAM" id="Phobius"/>
    </source>
</evidence>
<gene>
    <name evidence="2" type="ORF">UW68_C0052G0004</name>
</gene>
<accession>A0A0G1MIW4</accession>
<dbReference type="Proteomes" id="UP000034835">
    <property type="component" value="Unassembled WGS sequence"/>
</dbReference>
<keyword evidence="1" id="KW-0472">Membrane</keyword>
<feature type="transmembrane region" description="Helical" evidence="1">
    <location>
        <begin position="133"/>
        <end position="152"/>
    </location>
</feature>
<dbReference type="EMBL" id="LCJG01000052">
    <property type="protein sequence ID" value="KKT71939.1"/>
    <property type="molecule type" value="Genomic_DNA"/>
</dbReference>